<dbReference type="AlphaFoldDB" id="A0A7C3KFA0"/>
<reference evidence="3" key="1">
    <citation type="journal article" date="2020" name="mSystems">
        <title>Genome- and Community-Level Interaction Insights into Carbon Utilization and Element Cycling Functions of Hydrothermarchaeota in Hydrothermal Sediment.</title>
        <authorList>
            <person name="Zhou Z."/>
            <person name="Liu Y."/>
            <person name="Xu W."/>
            <person name="Pan J."/>
            <person name="Luo Z.H."/>
            <person name="Li M."/>
        </authorList>
    </citation>
    <scope>NUCLEOTIDE SEQUENCE [LARGE SCALE GENOMIC DNA]</scope>
    <source>
        <strain evidence="3">SpSt-418</strain>
    </source>
</reference>
<sequence length="675" mass="73732">MTNQLKTRLNAPNCVEEKALLRRISLALATSALFLPTPATAQTPAQTLPADSSVSRILPGNTAAVVMLNLKPELWQDLNRFNPYQAQLQIIPFNSFPLTWLSPQMTLSDVQGWLGEEVAIALLPPSQPLETIGRSTLFLSPIKDQAALDAFLTKLKTSREAPTVDTTYKGIPIVVWEGQATPANPATPIEPTPIPEETPSPDETSEPPSQVQQPTSPTAQWLPTRVQVAQQHLVAVKDSAPSANPLPPTLPPGQPLPGELLTAQRGLAIARLPGHVVIAGEQAALERFIDSIESDSPRLASTTDFQRTVNHPQYTKSLVTAYGSTAELLQLVNRIDPATVPPTAGFKPPLFTEKQIAAVTKDYRSFNSFTWVEPNGLRSQSNTFYTAPKPEWVSKAGPDANQILNRLPAATFLSANSRNFNEQWQSFLDSTKEDEEFQADLAKFRSGFQSTLGIDFEKELVSWLDGEYVFFFFPAKNGLFSSFYPGLDLGMGLMVQTSDRAAAEASLAKLDAYIRKQPGGPNRIVQRQVQGSSFTSWEDRLDGKVVSGLAYGWVDEKTLLITSGTGVLPQLVPQPYIFLPPTYTFQTAIKGLPTPNEGYLFVNMGASLSFLYGLVLPSVPSQDDFIVREVQRILGTLRSVSTTNSATLEAQSFDVFWVLSEQPSSAGSDLPGMMP</sequence>
<dbReference type="Pfam" id="PF11832">
    <property type="entry name" value="DUF3352"/>
    <property type="match status" value="2"/>
</dbReference>
<keyword evidence="2" id="KW-0732">Signal</keyword>
<name>A0A7C3KFA0_9CYAN</name>
<comment type="caution">
    <text evidence="3">The sequence shown here is derived from an EMBL/GenBank/DDBJ whole genome shotgun (WGS) entry which is preliminary data.</text>
</comment>
<dbReference type="InterPro" id="IPR021787">
    <property type="entry name" value="DUF3352"/>
</dbReference>
<dbReference type="EMBL" id="DSRU01000221">
    <property type="protein sequence ID" value="HFM99003.1"/>
    <property type="molecule type" value="Genomic_DNA"/>
</dbReference>
<feature type="compositionally biased region" description="Low complexity" evidence="1">
    <location>
        <begin position="206"/>
        <end position="218"/>
    </location>
</feature>
<organism evidence="3">
    <name type="scientific">Oscillatoriales cyanobacterium SpSt-418</name>
    <dbReference type="NCBI Taxonomy" id="2282169"/>
    <lineage>
        <taxon>Bacteria</taxon>
        <taxon>Bacillati</taxon>
        <taxon>Cyanobacteriota</taxon>
        <taxon>Cyanophyceae</taxon>
        <taxon>Oscillatoriophycideae</taxon>
        <taxon>Oscillatoriales</taxon>
    </lineage>
</organism>
<accession>A0A7C3KFA0</accession>
<feature type="chain" id="PRO_5028019787" evidence="2">
    <location>
        <begin position="42"/>
        <end position="675"/>
    </location>
</feature>
<evidence type="ECO:0000256" key="1">
    <source>
        <dbReference type="SAM" id="MobiDB-lite"/>
    </source>
</evidence>
<gene>
    <name evidence="3" type="ORF">ENR64_14855</name>
</gene>
<evidence type="ECO:0000313" key="3">
    <source>
        <dbReference type="EMBL" id="HFM99003.1"/>
    </source>
</evidence>
<feature type="region of interest" description="Disordered" evidence="1">
    <location>
        <begin position="181"/>
        <end position="220"/>
    </location>
</feature>
<feature type="signal peptide" evidence="2">
    <location>
        <begin position="1"/>
        <end position="41"/>
    </location>
</feature>
<proteinExistence type="predicted"/>
<protein>
    <submittedName>
        <fullName evidence="3">DUF3352 domain-containing protein</fullName>
    </submittedName>
</protein>
<evidence type="ECO:0000256" key="2">
    <source>
        <dbReference type="SAM" id="SignalP"/>
    </source>
</evidence>
<feature type="compositionally biased region" description="Pro residues" evidence="1">
    <location>
        <begin position="188"/>
        <end position="198"/>
    </location>
</feature>